<feature type="transmembrane region" description="Helical" evidence="5">
    <location>
        <begin position="112"/>
        <end position="132"/>
    </location>
</feature>
<proteinExistence type="predicted"/>
<dbReference type="Proteomes" id="UP000193467">
    <property type="component" value="Unassembled WGS sequence"/>
</dbReference>
<dbReference type="OrthoDB" id="5215911at2759"/>
<name>A0A1Y2FTX9_9BASI</name>
<organism evidence="6 7">
    <name type="scientific">Leucosporidium creatinivorum</name>
    <dbReference type="NCBI Taxonomy" id="106004"/>
    <lineage>
        <taxon>Eukaryota</taxon>
        <taxon>Fungi</taxon>
        <taxon>Dikarya</taxon>
        <taxon>Basidiomycota</taxon>
        <taxon>Pucciniomycotina</taxon>
        <taxon>Microbotryomycetes</taxon>
        <taxon>Leucosporidiales</taxon>
        <taxon>Leucosporidium</taxon>
    </lineage>
</organism>
<reference evidence="6 7" key="1">
    <citation type="submission" date="2016-07" db="EMBL/GenBank/DDBJ databases">
        <title>Pervasive Adenine N6-methylation of Active Genes in Fungi.</title>
        <authorList>
            <consortium name="DOE Joint Genome Institute"/>
            <person name="Mondo S.J."/>
            <person name="Dannebaum R.O."/>
            <person name="Kuo R.C."/>
            <person name="Labutti K."/>
            <person name="Haridas S."/>
            <person name="Kuo A."/>
            <person name="Salamov A."/>
            <person name="Ahrendt S.R."/>
            <person name="Lipzen A."/>
            <person name="Sullivan W."/>
            <person name="Andreopoulos W.B."/>
            <person name="Clum A."/>
            <person name="Lindquist E."/>
            <person name="Daum C."/>
            <person name="Ramamoorthy G.K."/>
            <person name="Gryganskyi A."/>
            <person name="Culley D."/>
            <person name="Magnuson J.K."/>
            <person name="James T.Y."/>
            <person name="O'Malley M.A."/>
            <person name="Stajich J.E."/>
            <person name="Spatafora J.W."/>
            <person name="Visel A."/>
            <person name="Grigoriev I.V."/>
        </authorList>
    </citation>
    <scope>NUCLEOTIDE SEQUENCE [LARGE SCALE GENOMIC DNA]</scope>
    <source>
        <strain evidence="6 7">62-1032</strain>
    </source>
</reference>
<keyword evidence="7" id="KW-1185">Reference proteome</keyword>
<dbReference type="InterPro" id="IPR011701">
    <property type="entry name" value="MFS"/>
</dbReference>
<gene>
    <name evidence="6" type="ORF">BCR35DRAFT_351357</name>
</gene>
<feature type="transmembrane region" description="Helical" evidence="5">
    <location>
        <begin position="72"/>
        <end position="92"/>
    </location>
</feature>
<dbReference type="Gene3D" id="1.20.1250.20">
    <property type="entry name" value="MFS general substrate transporter like domains"/>
    <property type="match status" value="1"/>
</dbReference>
<dbReference type="InParanoid" id="A0A1Y2FTX9"/>
<accession>A0A1Y2FTX9</accession>
<feature type="transmembrane region" description="Helical" evidence="5">
    <location>
        <begin position="166"/>
        <end position="189"/>
    </location>
</feature>
<feature type="transmembrane region" description="Helical" evidence="5">
    <location>
        <begin position="413"/>
        <end position="432"/>
    </location>
</feature>
<dbReference type="InterPro" id="IPR036259">
    <property type="entry name" value="MFS_trans_sf"/>
</dbReference>
<comment type="subcellular location">
    <subcellularLocation>
        <location evidence="1">Membrane</location>
        <topology evidence="1">Multi-pass membrane protein</topology>
    </subcellularLocation>
</comment>
<feature type="transmembrane region" description="Helical" evidence="5">
    <location>
        <begin position="507"/>
        <end position="528"/>
    </location>
</feature>
<feature type="transmembrane region" description="Helical" evidence="5">
    <location>
        <begin position="225"/>
        <end position="245"/>
    </location>
</feature>
<dbReference type="AlphaFoldDB" id="A0A1Y2FTX9"/>
<sequence length="547" mass="59169">MRNHVGIFEPSSTNIDPPGTCLFDPPESEAAELGAEAARLKRDPKRPEIILRPQPSNSGLDPLNFARWRKEAMFFVLIISSILTGCIGPLLVPAFGTVAEDLGKPVSAVAKLNGILVLGVATMLIVVSAQFLGRRHTYVACSVLSFVGCCWGAVAKDYNSIYGARILMGAGMASAAVMLGSTITDMFFVHQHGVRIAWWQVSYCASVNLTPIISGVIATNHGWRACFWVLGAFEGAVLVGIFFLCPETMYDRPASASDPLEVEKYTAEHIEDKEKEGAMTSSSSAIEAQQDGPVVDTLSFGASLKLWSHFKPRDPLYVVVLRPFAVLLSPHIFYSNLAYTISFAWFVMTGATYGQMYEGMYYQESVSTVGVLAGVAPMIGTIAACLISGPLTDWSARYLSVRNHGIFEPEYRLVVLIPAFITTAIGGFGWAWTVGPGWNVLVSTSIAGFVFCGCTLGICAVVGYANACYPKQGGDTFAIMMLASRAAIFGMTYVVNDWLALYGVKNFLGIMTGVTLGLYLLGVPVYCYGKRIRSWTAQSKVLGWCCS</sequence>
<dbReference type="Pfam" id="PF07690">
    <property type="entry name" value="MFS_1"/>
    <property type="match status" value="1"/>
</dbReference>
<feature type="transmembrane region" description="Helical" evidence="5">
    <location>
        <begin position="438"/>
        <end position="465"/>
    </location>
</feature>
<evidence type="ECO:0000313" key="7">
    <source>
        <dbReference type="Proteomes" id="UP000193467"/>
    </source>
</evidence>
<comment type="caution">
    <text evidence="6">The sequence shown here is derived from an EMBL/GenBank/DDBJ whole genome shotgun (WGS) entry which is preliminary data.</text>
</comment>
<dbReference type="GO" id="GO:0022857">
    <property type="term" value="F:transmembrane transporter activity"/>
    <property type="evidence" value="ECO:0007669"/>
    <property type="project" value="InterPro"/>
</dbReference>
<dbReference type="PANTHER" id="PTHR23502">
    <property type="entry name" value="MAJOR FACILITATOR SUPERFAMILY"/>
    <property type="match status" value="1"/>
</dbReference>
<feature type="transmembrane region" description="Helical" evidence="5">
    <location>
        <begin position="369"/>
        <end position="392"/>
    </location>
</feature>
<evidence type="ECO:0000256" key="4">
    <source>
        <dbReference type="ARBA" id="ARBA00023136"/>
    </source>
</evidence>
<evidence type="ECO:0000256" key="1">
    <source>
        <dbReference type="ARBA" id="ARBA00004141"/>
    </source>
</evidence>
<dbReference type="SUPFAM" id="SSF103473">
    <property type="entry name" value="MFS general substrate transporter"/>
    <property type="match status" value="1"/>
</dbReference>
<protein>
    <submittedName>
        <fullName evidence="6">Major facilitator superfamily domain-containing protein</fullName>
    </submittedName>
</protein>
<dbReference type="PANTHER" id="PTHR23502:SF4">
    <property type="entry name" value="MAJOR FACILITATOR SUPERFAMILY (MFS) PROFILE DOMAIN-CONTAINING PROTEIN-RELATED"/>
    <property type="match status" value="1"/>
</dbReference>
<evidence type="ECO:0000256" key="5">
    <source>
        <dbReference type="SAM" id="Phobius"/>
    </source>
</evidence>
<feature type="transmembrane region" description="Helical" evidence="5">
    <location>
        <begin position="137"/>
        <end position="154"/>
    </location>
</feature>
<evidence type="ECO:0000256" key="2">
    <source>
        <dbReference type="ARBA" id="ARBA00022692"/>
    </source>
</evidence>
<dbReference type="EMBL" id="MCGR01000013">
    <property type="protein sequence ID" value="ORY87463.1"/>
    <property type="molecule type" value="Genomic_DNA"/>
</dbReference>
<feature type="transmembrane region" description="Helical" evidence="5">
    <location>
        <begin position="196"/>
        <end position="219"/>
    </location>
</feature>
<feature type="transmembrane region" description="Helical" evidence="5">
    <location>
        <begin position="477"/>
        <end position="495"/>
    </location>
</feature>
<dbReference type="GO" id="GO:0005886">
    <property type="term" value="C:plasma membrane"/>
    <property type="evidence" value="ECO:0007669"/>
    <property type="project" value="TreeGrafter"/>
</dbReference>
<keyword evidence="4 5" id="KW-0472">Membrane</keyword>
<dbReference type="STRING" id="106004.A0A1Y2FTX9"/>
<keyword evidence="3 5" id="KW-1133">Transmembrane helix</keyword>
<keyword evidence="2 5" id="KW-0812">Transmembrane</keyword>
<evidence type="ECO:0000256" key="3">
    <source>
        <dbReference type="ARBA" id="ARBA00022989"/>
    </source>
</evidence>
<feature type="transmembrane region" description="Helical" evidence="5">
    <location>
        <begin position="337"/>
        <end position="357"/>
    </location>
</feature>
<evidence type="ECO:0000313" key="6">
    <source>
        <dbReference type="EMBL" id="ORY87463.1"/>
    </source>
</evidence>